<dbReference type="Proteomes" id="UP000220127">
    <property type="component" value="Unassembled WGS sequence"/>
</dbReference>
<organism evidence="1 2">
    <name type="scientific">Bacillus thuringiensis</name>
    <dbReference type="NCBI Taxonomy" id="1428"/>
    <lineage>
        <taxon>Bacteria</taxon>
        <taxon>Bacillati</taxon>
        <taxon>Bacillota</taxon>
        <taxon>Bacilli</taxon>
        <taxon>Bacillales</taxon>
        <taxon>Bacillaceae</taxon>
        <taxon>Bacillus</taxon>
        <taxon>Bacillus cereus group</taxon>
    </lineage>
</organism>
<proteinExistence type="predicted"/>
<accession>A0A9X6U4Q9</accession>
<sequence>MNDYDRWKTSNPDDSLKVFTACEYCGNDIYYNDYCAIILEESIVCEDCVMPYVKDREIVKYKYIEH</sequence>
<evidence type="ECO:0000313" key="2">
    <source>
        <dbReference type="Proteomes" id="UP000220127"/>
    </source>
</evidence>
<dbReference type="EMBL" id="NVMD01000002">
    <property type="protein sequence ID" value="PED16353.1"/>
    <property type="molecule type" value="Genomic_DNA"/>
</dbReference>
<dbReference type="AlphaFoldDB" id="A0A9X6U4Q9"/>
<evidence type="ECO:0000313" key="1">
    <source>
        <dbReference type="EMBL" id="PED16353.1"/>
    </source>
</evidence>
<reference evidence="1 2" key="1">
    <citation type="submission" date="2017-09" db="EMBL/GenBank/DDBJ databases">
        <title>Large-scale bioinformatics analysis of Bacillus genomes uncovers conserved roles of natural products in bacterial physiology.</title>
        <authorList>
            <consortium name="Agbiome Team Llc"/>
            <person name="Bleich R.M."/>
            <person name="Grubbs K.J."/>
            <person name="Santa Maria K.C."/>
            <person name="Allen S.E."/>
            <person name="Farag S."/>
            <person name="Shank E.A."/>
            <person name="Bowers A."/>
        </authorList>
    </citation>
    <scope>NUCLEOTIDE SEQUENCE [LARGE SCALE GENOMIC DNA]</scope>
    <source>
        <strain evidence="1 2">AFS094940</strain>
    </source>
</reference>
<comment type="caution">
    <text evidence="1">The sequence shown here is derived from an EMBL/GenBank/DDBJ whole genome shotgun (WGS) entry which is preliminary data.</text>
</comment>
<name>A0A9X6U4Q9_BACTU</name>
<protein>
    <submittedName>
        <fullName evidence="1">Uncharacterized protein</fullName>
    </submittedName>
</protein>
<dbReference type="RefSeq" id="WP_097876951.1">
    <property type="nucleotide sequence ID" value="NZ_NUIV01000047.1"/>
</dbReference>
<gene>
    <name evidence="1" type="ORF">CON01_00455</name>
</gene>